<dbReference type="NCBIfam" id="TIGR02491">
    <property type="entry name" value="NrdG"/>
    <property type="match status" value="1"/>
</dbReference>
<keyword evidence="9" id="KW-0408">Iron</keyword>
<evidence type="ECO:0000256" key="11">
    <source>
        <dbReference type="ARBA" id="ARBA00033436"/>
    </source>
</evidence>
<sequence length="189" mass="21126">MGKHPNDSSAALPNPEEYVWIMDVIHDSVVDGEGLRTVIFCAGCPHRCPGCHNPESWRLRSGQRWSVAELVREAAGNPLTDITLSGGDPFLQARGMSLAARELRRQGKHIWAYTGYTLEELLASGDRHKRELLACCDVLVDGRFDLRQRDLSVPFRGSRNQRIWERSGGGWKEIYPLDPPGGTSFILVT</sequence>
<gene>
    <name evidence="13" type="primary">pflA_2</name>
    <name evidence="13" type="ORF">J21TS3_50670</name>
</gene>
<dbReference type="InterPro" id="IPR013785">
    <property type="entry name" value="Aldolase_TIM"/>
</dbReference>
<name>A0ABQ4M5N9_9BACL</name>
<dbReference type="EMBL" id="BORW01000053">
    <property type="protein sequence ID" value="GIO70246.1"/>
    <property type="molecule type" value="Genomic_DNA"/>
</dbReference>
<keyword evidence="5" id="KW-0004">4Fe-4S</keyword>
<keyword evidence="6" id="KW-0949">S-adenosyl-L-methionine</keyword>
<evidence type="ECO:0000256" key="8">
    <source>
        <dbReference type="ARBA" id="ARBA00023002"/>
    </source>
</evidence>
<accession>A0ABQ4M5N9</accession>
<dbReference type="PANTHER" id="PTHR30352">
    <property type="entry name" value="PYRUVATE FORMATE-LYASE-ACTIVATING ENZYME"/>
    <property type="match status" value="1"/>
</dbReference>
<dbReference type="PANTHER" id="PTHR30352:SF2">
    <property type="entry name" value="ANAEROBIC RIBONUCLEOSIDE-TRIPHOSPHATE REDUCTASE-ACTIVATING PROTEIN"/>
    <property type="match status" value="1"/>
</dbReference>
<comment type="caution">
    <text evidence="13">The sequence shown here is derived from an EMBL/GenBank/DDBJ whole genome shotgun (WGS) entry which is preliminary data.</text>
</comment>
<evidence type="ECO:0000256" key="10">
    <source>
        <dbReference type="ARBA" id="ARBA00023014"/>
    </source>
</evidence>
<protein>
    <recommendedName>
        <fullName evidence="4">Anaerobic ribonucleoside-triphosphate reductase-activating protein</fullName>
    </recommendedName>
    <alternativeName>
        <fullName evidence="11">Class III anaerobic ribonucleotide reductase small component</fullName>
    </alternativeName>
</protein>
<dbReference type="Pfam" id="PF13353">
    <property type="entry name" value="Fer4_12"/>
    <property type="match status" value="1"/>
</dbReference>
<keyword evidence="14" id="KW-1185">Reference proteome</keyword>
<dbReference type="SFLD" id="SFLDG01063">
    <property type="entry name" value="activating_enzymes__group_1"/>
    <property type="match status" value="1"/>
</dbReference>
<dbReference type="Proteomes" id="UP000680638">
    <property type="component" value="Unassembled WGS sequence"/>
</dbReference>
<comment type="similarity">
    <text evidence="3">Belongs to the organic radical-activating enzymes family.</text>
</comment>
<evidence type="ECO:0000313" key="14">
    <source>
        <dbReference type="Proteomes" id="UP000680638"/>
    </source>
</evidence>
<comment type="cofactor">
    <cofactor evidence="1">
        <name>[4Fe-4S] cluster</name>
        <dbReference type="ChEBI" id="CHEBI:49883"/>
    </cofactor>
</comment>
<dbReference type="InterPro" id="IPR058240">
    <property type="entry name" value="rSAM_sf"/>
</dbReference>
<evidence type="ECO:0000256" key="9">
    <source>
        <dbReference type="ARBA" id="ARBA00023004"/>
    </source>
</evidence>
<comment type="function">
    <text evidence="2">Activation of anaerobic ribonucleoside-triphosphate reductase under anaerobic conditions by generation of an organic free radical, using S-adenosylmethionine and reduced flavodoxin as cosubstrates to produce 5'-deoxy-adenosine.</text>
</comment>
<evidence type="ECO:0000256" key="5">
    <source>
        <dbReference type="ARBA" id="ARBA00022485"/>
    </source>
</evidence>
<dbReference type="SFLD" id="SFLDG01066">
    <property type="entry name" value="organic_radical-activating_enz"/>
    <property type="match status" value="1"/>
</dbReference>
<evidence type="ECO:0000256" key="4">
    <source>
        <dbReference type="ARBA" id="ARBA00014281"/>
    </source>
</evidence>
<evidence type="ECO:0000256" key="1">
    <source>
        <dbReference type="ARBA" id="ARBA00001966"/>
    </source>
</evidence>
<reference evidence="13 14" key="1">
    <citation type="submission" date="2021-03" db="EMBL/GenBank/DDBJ databases">
        <title>Antimicrobial resistance genes in bacteria isolated from Japanese honey, and their potential for conferring macrolide and lincosamide resistance in the American foulbrood pathogen Paenibacillus larvae.</title>
        <authorList>
            <person name="Okamoto M."/>
            <person name="Kumagai M."/>
            <person name="Kanamori H."/>
            <person name="Takamatsu D."/>
        </authorList>
    </citation>
    <scope>NUCLEOTIDE SEQUENCE [LARGE SCALE GENOMIC DNA]</scope>
    <source>
        <strain evidence="13 14">J21TS3</strain>
    </source>
</reference>
<keyword evidence="8" id="KW-0560">Oxidoreductase</keyword>
<dbReference type="RefSeq" id="WP_246537296.1">
    <property type="nucleotide sequence ID" value="NZ_BORW01000053.1"/>
</dbReference>
<evidence type="ECO:0000313" key="13">
    <source>
        <dbReference type="EMBL" id="GIO70246.1"/>
    </source>
</evidence>
<proteinExistence type="inferred from homology"/>
<dbReference type="InterPro" id="IPR001989">
    <property type="entry name" value="Radical_activat_CS"/>
</dbReference>
<evidence type="ECO:0000256" key="12">
    <source>
        <dbReference type="ARBA" id="ARBA00047365"/>
    </source>
</evidence>
<organism evidence="13 14">
    <name type="scientific">Paenibacillus cookii</name>
    <dbReference type="NCBI Taxonomy" id="157839"/>
    <lineage>
        <taxon>Bacteria</taxon>
        <taxon>Bacillati</taxon>
        <taxon>Bacillota</taxon>
        <taxon>Bacilli</taxon>
        <taxon>Bacillales</taxon>
        <taxon>Paenibacillaceae</taxon>
        <taxon>Paenibacillus</taxon>
    </lineage>
</organism>
<keyword evidence="7" id="KW-0479">Metal-binding</keyword>
<evidence type="ECO:0000256" key="2">
    <source>
        <dbReference type="ARBA" id="ARBA00003852"/>
    </source>
</evidence>
<keyword evidence="10" id="KW-0411">Iron-sulfur</keyword>
<dbReference type="Gene3D" id="3.20.20.70">
    <property type="entry name" value="Aldolase class I"/>
    <property type="match status" value="1"/>
</dbReference>
<evidence type="ECO:0000256" key="3">
    <source>
        <dbReference type="ARBA" id="ARBA00009777"/>
    </source>
</evidence>
<comment type="catalytic activity">
    <reaction evidence="12">
        <text>glycyl-[protein] + reduced [flavodoxin] + S-adenosyl-L-methionine = glycin-2-yl radical-[protein] + semiquinone [flavodoxin] + 5'-deoxyadenosine + L-methionine + H(+)</text>
        <dbReference type="Rhea" id="RHEA:61976"/>
        <dbReference type="Rhea" id="RHEA-COMP:10622"/>
        <dbReference type="Rhea" id="RHEA-COMP:14480"/>
        <dbReference type="Rhea" id="RHEA-COMP:15993"/>
        <dbReference type="Rhea" id="RHEA-COMP:15994"/>
        <dbReference type="ChEBI" id="CHEBI:15378"/>
        <dbReference type="ChEBI" id="CHEBI:17319"/>
        <dbReference type="ChEBI" id="CHEBI:29947"/>
        <dbReference type="ChEBI" id="CHEBI:32722"/>
        <dbReference type="ChEBI" id="CHEBI:57618"/>
        <dbReference type="ChEBI" id="CHEBI:57844"/>
        <dbReference type="ChEBI" id="CHEBI:59789"/>
        <dbReference type="ChEBI" id="CHEBI:140311"/>
    </reaction>
</comment>
<evidence type="ECO:0000256" key="6">
    <source>
        <dbReference type="ARBA" id="ARBA00022691"/>
    </source>
</evidence>
<dbReference type="InterPro" id="IPR034457">
    <property type="entry name" value="Organic_radical-activating"/>
</dbReference>
<dbReference type="SUPFAM" id="SSF102114">
    <property type="entry name" value="Radical SAM enzymes"/>
    <property type="match status" value="1"/>
</dbReference>
<dbReference type="InterPro" id="IPR007197">
    <property type="entry name" value="rSAM"/>
</dbReference>
<dbReference type="InterPro" id="IPR012837">
    <property type="entry name" value="NrdG"/>
</dbReference>
<evidence type="ECO:0000256" key="7">
    <source>
        <dbReference type="ARBA" id="ARBA00022723"/>
    </source>
</evidence>
<dbReference type="PROSITE" id="PS01087">
    <property type="entry name" value="RADICAL_ACTIVATING"/>
    <property type="match status" value="1"/>
</dbReference>
<dbReference type="SFLD" id="SFLDF00299">
    <property type="entry name" value="anaerobic_ribonucleoside-triph"/>
    <property type="match status" value="1"/>
</dbReference>
<dbReference type="CDD" id="cd01335">
    <property type="entry name" value="Radical_SAM"/>
    <property type="match status" value="1"/>
</dbReference>
<dbReference type="SFLD" id="SFLDS00029">
    <property type="entry name" value="Radical_SAM"/>
    <property type="match status" value="1"/>
</dbReference>